<name>A0A2P5G269_TREOI</name>
<comment type="caution">
    <text evidence="1">The sequence shown here is derived from an EMBL/GenBank/DDBJ whole genome shotgun (WGS) entry which is preliminary data.</text>
</comment>
<evidence type="ECO:0000313" key="2">
    <source>
        <dbReference type="Proteomes" id="UP000237000"/>
    </source>
</evidence>
<gene>
    <name evidence="1" type="ORF">TorRG33x02_004440</name>
</gene>
<reference evidence="2" key="1">
    <citation type="submission" date="2016-06" db="EMBL/GenBank/DDBJ databases">
        <title>Parallel loss of symbiosis genes in relatives of nitrogen-fixing non-legume Parasponia.</title>
        <authorList>
            <person name="Van Velzen R."/>
            <person name="Holmer R."/>
            <person name="Bu F."/>
            <person name="Rutten L."/>
            <person name="Van Zeijl A."/>
            <person name="Liu W."/>
            <person name="Santuari L."/>
            <person name="Cao Q."/>
            <person name="Sharma T."/>
            <person name="Shen D."/>
            <person name="Roswanjaya Y."/>
            <person name="Wardhani T."/>
            <person name="Kalhor M.S."/>
            <person name="Jansen J."/>
            <person name="Van den Hoogen J."/>
            <person name="Gungor B."/>
            <person name="Hartog M."/>
            <person name="Hontelez J."/>
            <person name="Verver J."/>
            <person name="Yang W.-C."/>
            <person name="Schijlen E."/>
            <person name="Repin R."/>
            <person name="Schilthuizen M."/>
            <person name="Schranz E."/>
            <person name="Heidstra R."/>
            <person name="Miyata K."/>
            <person name="Fedorova E."/>
            <person name="Kohlen W."/>
            <person name="Bisseling T."/>
            <person name="Smit S."/>
            <person name="Geurts R."/>
        </authorList>
    </citation>
    <scope>NUCLEOTIDE SEQUENCE [LARGE SCALE GENOMIC DNA]</scope>
    <source>
        <strain evidence="2">cv. RG33-2</strain>
    </source>
</reference>
<dbReference type="AlphaFoldDB" id="A0A2P5G269"/>
<sequence length="96" mass="10414">MGQALISPVDQEYIGLSFDLTFGGLSCLSSLAPATTASSSTSIGLRIDLIITYCYKLASSGLPPPPRRPLILGNLNFQFDVDINGLDFYDFVMIDY</sequence>
<organism evidence="1 2">
    <name type="scientific">Trema orientale</name>
    <name type="common">Charcoal tree</name>
    <name type="synonym">Celtis orientalis</name>
    <dbReference type="NCBI Taxonomy" id="63057"/>
    <lineage>
        <taxon>Eukaryota</taxon>
        <taxon>Viridiplantae</taxon>
        <taxon>Streptophyta</taxon>
        <taxon>Embryophyta</taxon>
        <taxon>Tracheophyta</taxon>
        <taxon>Spermatophyta</taxon>
        <taxon>Magnoliopsida</taxon>
        <taxon>eudicotyledons</taxon>
        <taxon>Gunneridae</taxon>
        <taxon>Pentapetalae</taxon>
        <taxon>rosids</taxon>
        <taxon>fabids</taxon>
        <taxon>Rosales</taxon>
        <taxon>Cannabaceae</taxon>
        <taxon>Trema</taxon>
    </lineage>
</organism>
<dbReference type="Proteomes" id="UP000237000">
    <property type="component" value="Unassembled WGS sequence"/>
</dbReference>
<keyword evidence="2" id="KW-1185">Reference proteome</keyword>
<dbReference type="EMBL" id="JXTC01000001">
    <property type="protein sequence ID" value="POO04140.1"/>
    <property type="molecule type" value="Genomic_DNA"/>
</dbReference>
<proteinExistence type="predicted"/>
<accession>A0A2P5G269</accession>
<protein>
    <submittedName>
        <fullName evidence="1">Uncharacterized protein</fullName>
    </submittedName>
</protein>
<dbReference type="InParanoid" id="A0A2P5G269"/>
<evidence type="ECO:0000313" key="1">
    <source>
        <dbReference type="EMBL" id="POO04140.1"/>
    </source>
</evidence>